<sequence>MAKMFQMICRLNLIPTSLIKRGRRNLYSDYQNRKSGLCFDGLNTPRFKFFYNYCKPNTWKILLTYEELCITFSRISTQQKFFYRYLYKNFKPFFSVGIDDVNFFNLRHKQNYLQIFAILTYFNCISESKTNIMIFYKTIQKKHPSYLILIHTKLNKFKSHLLGSLEVKTFIFTALIAFCEKFCIK</sequence>
<name>A0A6G0T017_APHGL</name>
<accession>A0A6G0T017</accession>
<organism evidence="1 2">
    <name type="scientific">Aphis glycines</name>
    <name type="common">Soybean aphid</name>
    <dbReference type="NCBI Taxonomy" id="307491"/>
    <lineage>
        <taxon>Eukaryota</taxon>
        <taxon>Metazoa</taxon>
        <taxon>Ecdysozoa</taxon>
        <taxon>Arthropoda</taxon>
        <taxon>Hexapoda</taxon>
        <taxon>Insecta</taxon>
        <taxon>Pterygota</taxon>
        <taxon>Neoptera</taxon>
        <taxon>Paraneoptera</taxon>
        <taxon>Hemiptera</taxon>
        <taxon>Sternorrhyncha</taxon>
        <taxon>Aphidomorpha</taxon>
        <taxon>Aphidoidea</taxon>
        <taxon>Aphididae</taxon>
        <taxon>Aphidini</taxon>
        <taxon>Aphis</taxon>
        <taxon>Aphis</taxon>
    </lineage>
</organism>
<comment type="caution">
    <text evidence="1">The sequence shown here is derived from an EMBL/GenBank/DDBJ whole genome shotgun (WGS) entry which is preliminary data.</text>
</comment>
<reference evidence="1 2" key="1">
    <citation type="submission" date="2019-08" db="EMBL/GenBank/DDBJ databases">
        <title>The genome of the soybean aphid Biotype 1, its phylome, world population structure and adaptation to the North American continent.</title>
        <authorList>
            <person name="Giordano R."/>
            <person name="Donthu R.K."/>
            <person name="Hernandez A.G."/>
            <person name="Wright C.L."/>
            <person name="Zimin A.V."/>
        </authorList>
    </citation>
    <scope>NUCLEOTIDE SEQUENCE [LARGE SCALE GENOMIC DNA]</scope>
    <source>
        <tissue evidence="1">Whole aphids</tissue>
    </source>
</reference>
<proteinExistence type="predicted"/>
<evidence type="ECO:0000313" key="2">
    <source>
        <dbReference type="Proteomes" id="UP000475862"/>
    </source>
</evidence>
<dbReference type="AlphaFoldDB" id="A0A6G0T017"/>
<gene>
    <name evidence="1" type="ORF">AGLY_016347</name>
</gene>
<keyword evidence="2" id="KW-1185">Reference proteome</keyword>
<dbReference type="EMBL" id="VYZN01000081">
    <property type="protein sequence ID" value="KAE9523247.1"/>
    <property type="molecule type" value="Genomic_DNA"/>
</dbReference>
<protein>
    <submittedName>
        <fullName evidence="1">Uncharacterized protein</fullName>
    </submittedName>
</protein>
<evidence type="ECO:0000313" key="1">
    <source>
        <dbReference type="EMBL" id="KAE9523247.1"/>
    </source>
</evidence>
<dbReference type="Proteomes" id="UP000475862">
    <property type="component" value="Unassembled WGS sequence"/>
</dbReference>